<organism evidence="1">
    <name type="scientific">Arundo donax</name>
    <name type="common">Giant reed</name>
    <name type="synonym">Donax arundinaceus</name>
    <dbReference type="NCBI Taxonomy" id="35708"/>
    <lineage>
        <taxon>Eukaryota</taxon>
        <taxon>Viridiplantae</taxon>
        <taxon>Streptophyta</taxon>
        <taxon>Embryophyta</taxon>
        <taxon>Tracheophyta</taxon>
        <taxon>Spermatophyta</taxon>
        <taxon>Magnoliopsida</taxon>
        <taxon>Liliopsida</taxon>
        <taxon>Poales</taxon>
        <taxon>Poaceae</taxon>
        <taxon>PACMAD clade</taxon>
        <taxon>Arundinoideae</taxon>
        <taxon>Arundineae</taxon>
        <taxon>Arundo</taxon>
    </lineage>
</organism>
<reference evidence="1" key="2">
    <citation type="journal article" date="2015" name="Data Brief">
        <title>Shoot transcriptome of the giant reed, Arundo donax.</title>
        <authorList>
            <person name="Barrero R.A."/>
            <person name="Guerrero F.D."/>
            <person name="Moolhuijzen P."/>
            <person name="Goolsby J.A."/>
            <person name="Tidwell J."/>
            <person name="Bellgard S.E."/>
            <person name="Bellgard M.I."/>
        </authorList>
    </citation>
    <scope>NUCLEOTIDE SEQUENCE</scope>
    <source>
        <tissue evidence="1">Shoot tissue taken approximately 20 cm above the soil surface</tissue>
    </source>
</reference>
<reference evidence="1" key="1">
    <citation type="submission" date="2014-09" db="EMBL/GenBank/DDBJ databases">
        <authorList>
            <person name="Magalhaes I.L.F."/>
            <person name="Oliveira U."/>
            <person name="Santos F.R."/>
            <person name="Vidigal T.H.D.A."/>
            <person name="Brescovit A.D."/>
            <person name="Santos A.J."/>
        </authorList>
    </citation>
    <scope>NUCLEOTIDE SEQUENCE</scope>
    <source>
        <tissue evidence="1">Shoot tissue taken approximately 20 cm above the soil surface</tissue>
    </source>
</reference>
<proteinExistence type="predicted"/>
<name>A0A0A9HHS0_ARUDO</name>
<sequence length="12" mass="1286">MIPSSAPSQQQL</sequence>
<dbReference type="EMBL" id="GBRH01163490">
    <property type="protein sequence ID" value="JAE34406.1"/>
    <property type="molecule type" value="Transcribed_RNA"/>
</dbReference>
<evidence type="ECO:0000313" key="1">
    <source>
        <dbReference type="EMBL" id="JAE34406.1"/>
    </source>
</evidence>
<protein>
    <submittedName>
        <fullName evidence="1">Uncharacterized protein</fullName>
    </submittedName>
</protein>
<accession>A0A0A9HHS0</accession>